<accession>A0A4Q0XG65</accession>
<protein>
    <submittedName>
        <fullName evidence="1">Uncharacterized protein</fullName>
    </submittedName>
</protein>
<sequence>MDSFSNISWMEFSRIYTQSIIEEINKKGKDYILKVDENEYINYIIENYRLEPLKILLDTEEVSNPINSQEIQRDMFGREFMTNFWTFRITYHFEGSADLFAVKPNPYTYSSYDIDVNSSYKTVSFQIKIFKQDAVEFKKVRASCYCEAFTNLNAVNENVIQSNVTFEDNIRTIFLHEKNKYKEENDFYAAINVKINADTQSIFSAPTIKKKIIKQPIVSKNTEFNSVPSMSKEMYDDVLKVVYDSGKSMEKKPALYIGKNEEGLRDQFLFILETRYTGATATGETFNSGGKADIVLKYADDGTNLYIAECKFWHGSSEFLKAISQLFDRYLTWRDSKVAVIIFVENKDFTNVLNIIKTDIINHDYYSRYIGDNGESSFSYEFHLPQDKDKKVNLEIITFHFYKK</sequence>
<dbReference type="RefSeq" id="WP_129018326.1">
    <property type="nucleotide sequence ID" value="NZ_SDDZ01000011.1"/>
</dbReference>
<gene>
    <name evidence="1" type="ORF">ESZ48_15030</name>
</gene>
<name>A0A4Q0XG65_9FLAO</name>
<dbReference type="Proteomes" id="UP000289792">
    <property type="component" value="Unassembled WGS sequence"/>
</dbReference>
<dbReference type="OrthoDB" id="5447244at2"/>
<evidence type="ECO:0000313" key="2">
    <source>
        <dbReference type="Proteomes" id="UP000289792"/>
    </source>
</evidence>
<organism evidence="1 2">
    <name type="scientific">Gelidibacter gilvus</name>
    <dbReference type="NCBI Taxonomy" id="59602"/>
    <lineage>
        <taxon>Bacteria</taxon>
        <taxon>Pseudomonadati</taxon>
        <taxon>Bacteroidota</taxon>
        <taxon>Flavobacteriia</taxon>
        <taxon>Flavobacteriales</taxon>
        <taxon>Flavobacteriaceae</taxon>
        <taxon>Gelidibacter</taxon>
    </lineage>
</organism>
<reference evidence="1 2" key="1">
    <citation type="submission" date="2019-01" db="EMBL/GenBank/DDBJ databases">
        <title>Genome sequence of the Antarctic species Gelidibacter gilvus ACAM 158(T).</title>
        <authorList>
            <person name="Bowman J.P."/>
        </authorList>
    </citation>
    <scope>NUCLEOTIDE SEQUENCE [LARGE SCALE GENOMIC DNA]</scope>
    <source>
        <strain evidence="1 2">IC158</strain>
    </source>
</reference>
<comment type="caution">
    <text evidence="1">The sequence shown here is derived from an EMBL/GenBank/DDBJ whole genome shotgun (WGS) entry which is preliminary data.</text>
</comment>
<dbReference type="AlphaFoldDB" id="A0A4Q0XG65"/>
<keyword evidence="2" id="KW-1185">Reference proteome</keyword>
<evidence type="ECO:0000313" key="1">
    <source>
        <dbReference type="EMBL" id="RXJ45706.1"/>
    </source>
</evidence>
<dbReference type="EMBL" id="SDDZ01000011">
    <property type="protein sequence ID" value="RXJ45706.1"/>
    <property type="molecule type" value="Genomic_DNA"/>
</dbReference>
<proteinExistence type="predicted"/>